<reference evidence="1 2" key="1">
    <citation type="journal article" date="2019" name="Commun. Biol.">
        <title>The bagworm genome reveals a unique fibroin gene that provides high tensile strength.</title>
        <authorList>
            <person name="Kono N."/>
            <person name="Nakamura H."/>
            <person name="Ohtoshi R."/>
            <person name="Tomita M."/>
            <person name="Numata K."/>
            <person name="Arakawa K."/>
        </authorList>
    </citation>
    <scope>NUCLEOTIDE SEQUENCE [LARGE SCALE GENOMIC DNA]</scope>
</reference>
<proteinExistence type="predicted"/>
<name>A0A4C1YBF3_EUMVA</name>
<protein>
    <submittedName>
        <fullName evidence="1">Uncharacterized protein</fullName>
    </submittedName>
</protein>
<organism evidence="1 2">
    <name type="scientific">Eumeta variegata</name>
    <name type="common">Bagworm moth</name>
    <name type="synonym">Eumeta japonica</name>
    <dbReference type="NCBI Taxonomy" id="151549"/>
    <lineage>
        <taxon>Eukaryota</taxon>
        <taxon>Metazoa</taxon>
        <taxon>Ecdysozoa</taxon>
        <taxon>Arthropoda</taxon>
        <taxon>Hexapoda</taxon>
        <taxon>Insecta</taxon>
        <taxon>Pterygota</taxon>
        <taxon>Neoptera</taxon>
        <taxon>Endopterygota</taxon>
        <taxon>Lepidoptera</taxon>
        <taxon>Glossata</taxon>
        <taxon>Ditrysia</taxon>
        <taxon>Tineoidea</taxon>
        <taxon>Psychidae</taxon>
        <taxon>Oiketicinae</taxon>
        <taxon>Eumeta</taxon>
    </lineage>
</organism>
<evidence type="ECO:0000313" key="1">
    <source>
        <dbReference type="EMBL" id="GBP72350.1"/>
    </source>
</evidence>
<dbReference type="Proteomes" id="UP000299102">
    <property type="component" value="Unassembled WGS sequence"/>
</dbReference>
<dbReference type="EMBL" id="BGZK01001142">
    <property type="protein sequence ID" value="GBP72350.1"/>
    <property type="molecule type" value="Genomic_DNA"/>
</dbReference>
<accession>A0A4C1YBF3</accession>
<dbReference type="AlphaFoldDB" id="A0A4C1YBF3"/>
<evidence type="ECO:0000313" key="2">
    <source>
        <dbReference type="Proteomes" id="UP000299102"/>
    </source>
</evidence>
<gene>
    <name evidence="1" type="ORF">EVAR_55118_1</name>
</gene>
<comment type="caution">
    <text evidence="1">The sequence shown here is derived from an EMBL/GenBank/DDBJ whole genome shotgun (WGS) entry which is preliminary data.</text>
</comment>
<keyword evidence="2" id="KW-1185">Reference proteome</keyword>
<sequence>MAAIRDFGLQTLKHTQYSHNLTVTTISPPPRKPVLRISSTVASESGFLAVWIFQLLYCSTSFTCGGRSTTATDASKWLEFINGASACTYELHTLDTRGRGHALLIFSVEVPHAHDTPIQGRTIPPWLSASYWFPRQSTNVHHNTFVFYN</sequence>